<reference evidence="1 2" key="1">
    <citation type="submission" date="2019-12" db="EMBL/GenBank/DDBJ databases">
        <title>Spirosoma sp. HMF4905 genome sequencing and assembly.</title>
        <authorList>
            <person name="Kang H."/>
            <person name="Cha I."/>
            <person name="Kim H."/>
            <person name="Joh K."/>
        </authorList>
    </citation>
    <scope>NUCLEOTIDE SEQUENCE [LARGE SCALE GENOMIC DNA]</scope>
    <source>
        <strain evidence="1 2">HMF4905</strain>
    </source>
</reference>
<dbReference type="AlphaFoldDB" id="A0A7K1SMK7"/>
<proteinExistence type="predicted"/>
<dbReference type="PANTHER" id="PTHR43628:SF1">
    <property type="entry name" value="CHITIN SYNTHASE REGULATORY FACTOR 2-RELATED"/>
    <property type="match status" value="1"/>
</dbReference>
<comment type="caution">
    <text evidence="1">The sequence shown here is derived from an EMBL/GenBank/DDBJ whole genome shotgun (WGS) entry which is preliminary data.</text>
</comment>
<evidence type="ECO:0000313" key="2">
    <source>
        <dbReference type="Proteomes" id="UP000436006"/>
    </source>
</evidence>
<evidence type="ECO:0008006" key="3">
    <source>
        <dbReference type="Google" id="ProtNLM"/>
    </source>
</evidence>
<dbReference type="SMART" id="SM00671">
    <property type="entry name" value="SEL1"/>
    <property type="match status" value="7"/>
</dbReference>
<dbReference type="InterPro" id="IPR011990">
    <property type="entry name" value="TPR-like_helical_dom_sf"/>
</dbReference>
<dbReference type="InterPro" id="IPR006597">
    <property type="entry name" value="Sel1-like"/>
</dbReference>
<protein>
    <recommendedName>
        <fullName evidence="3">Sel1 repeat family protein</fullName>
    </recommendedName>
</protein>
<keyword evidence="2" id="KW-1185">Reference proteome</keyword>
<dbReference type="Gene3D" id="1.25.40.10">
    <property type="entry name" value="Tetratricopeptide repeat domain"/>
    <property type="match status" value="2"/>
</dbReference>
<sequence length="303" mass="34285">MTYMLKYLVIVLSIKTVCLAKLDDTLIHRQIHFPDTTATSFLRSQIEDGLCYWKVGDYNQAERCFRLAADHKYSWGQYNLALCYFHGKGVAKDLVKAASLMRLASSQGNQEAQSALGSMYCYGLGVEKNYEEALKWYQLAAKAGNTTAYTYIGYLYEFGLGVPQNYYMAYEWYQKAADKGSGDAMQCLGGLYENGKGVEKNINEALKWYRAAAEQSLPEACYRAFRIYYYDLLDTVNSYNYLARAAAQNHVAALYELAEAYYLGLLGRSIDKQKAFQYYQKAANSGSSLAHMALKNRTFSSSN</sequence>
<organism evidence="1 2">
    <name type="scientific">Spirosoma arboris</name>
    <dbReference type="NCBI Taxonomy" id="2682092"/>
    <lineage>
        <taxon>Bacteria</taxon>
        <taxon>Pseudomonadati</taxon>
        <taxon>Bacteroidota</taxon>
        <taxon>Cytophagia</taxon>
        <taxon>Cytophagales</taxon>
        <taxon>Cytophagaceae</taxon>
        <taxon>Spirosoma</taxon>
    </lineage>
</organism>
<dbReference type="SUPFAM" id="SSF81901">
    <property type="entry name" value="HCP-like"/>
    <property type="match status" value="2"/>
</dbReference>
<gene>
    <name evidence="1" type="ORF">GO755_33705</name>
</gene>
<dbReference type="EMBL" id="WPIN01000020">
    <property type="protein sequence ID" value="MVM35031.1"/>
    <property type="molecule type" value="Genomic_DNA"/>
</dbReference>
<name>A0A7K1SMK7_9BACT</name>
<accession>A0A7K1SMK7</accession>
<dbReference type="Pfam" id="PF08238">
    <property type="entry name" value="Sel1"/>
    <property type="match status" value="7"/>
</dbReference>
<dbReference type="PANTHER" id="PTHR43628">
    <property type="entry name" value="ACTIVATOR OF C KINASE PROTEIN 1-RELATED"/>
    <property type="match status" value="1"/>
</dbReference>
<dbReference type="Proteomes" id="UP000436006">
    <property type="component" value="Unassembled WGS sequence"/>
</dbReference>
<evidence type="ECO:0000313" key="1">
    <source>
        <dbReference type="EMBL" id="MVM35031.1"/>
    </source>
</evidence>
<dbReference type="InterPro" id="IPR052945">
    <property type="entry name" value="Mitotic_Regulator"/>
</dbReference>